<accession>A0A1I6U3P1</accession>
<dbReference type="Proteomes" id="UP000199139">
    <property type="component" value="Unassembled WGS sequence"/>
</dbReference>
<reference evidence="2 5" key="2">
    <citation type="submission" date="2019-07" db="EMBL/GenBank/DDBJ databases">
        <title>Whole genome shotgun sequence of Halolactibacillus miurensis NBRC 100873.</title>
        <authorList>
            <person name="Hosoyama A."/>
            <person name="Uohara A."/>
            <person name="Ohji S."/>
            <person name="Ichikawa N."/>
        </authorList>
    </citation>
    <scope>NUCLEOTIDE SEQUENCE [LARGE SCALE GENOMIC DNA]</scope>
    <source>
        <strain evidence="2 5">NBRC 100873</strain>
    </source>
</reference>
<dbReference type="AlphaFoldDB" id="A0A1I6U3P1"/>
<dbReference type="EMBL" id="FPAI01000021">
    <property type="protein sequence ID" value="SFS96066.1"/>
    <property type="molecule type" value="Genomic_DNA"/>
</dbReference>
<evidence type="ECO:0000313" key="2">
    <source>
        <dbReference type="EMBL" id="GEM05893.1"/>
    </source>
</evidence>
<evidence type="ECO:0000313" key="5">
    <source>
        <dbReference type="Proteomes" id="UP000321773"/>
    </source>
</evidence>
<dbReference type="EMBL" id="BJWJ01000060">
    <property type="protein sequence ID" value="GEM05893.1"/>
    <property type="molecule type" value="Genomic_DNA"/>
</dbReference>
<keyword evidence="1" id="KW-0812">Transmembrane</keyword>
<dbReference type="Proteomes" id="UP000321773">
    <property type="component" value="Unassembled WGS sequence"/>
</dbReference>
<sequence>MKFKIIMVTTLSLLLYAMVLFLSGILPLIGQHKTSFNQSILLEYAIDLMRHPFSNAKSMIISGNPLFIIGMIAATGVIVYMIVKMFSKKDYENVGENYGVQGSARFAKNKELFIDEQLWHLDSNLLNNIIVNNFKKELKDGE</sequence>
<protein>
    <recommendedName>
        <fullName evidence="6">Type IV secretion system protein VirD4</fullName>
    </recommendedName>
</protein>
<dbReference type="OrthoDB" id="2926026at2"/>
<keyword evidence="1" id="KW-1133">Transmembrane helix</keyword>
<keyword evidence="1" id="KW-0472">Membrane</keyword>
<reference evidence="3 4" key="1">
    <citation type="submission" date="2016-10" db="EMBL/GenBank/DDBJ databases">
        <authorList>
            <person name="de Groot N.N."/>
        </authorList>
    </citation>
    <scope>NUCLEOTIDE SEQUENCE [LARGE SCALE GENOMIC DNA]</scope>
    <source>
        <strain evidence="3 4">DSM 17074</strain>
    </source>
</reference>
<dbReference type="RefSeq" id="WP_089854987.1">
    <property type="nucleotide sequence ID" value="NZ_BJWJ01000060.1"/>
</dbReference>
<dbReference type="STRING" id="306541.SAMN05421668_12144"/>
<evidence type="ECO:0000256" key="1">
    <source>
        <dbReference type="SAM" id="Phobius"/>
    </source>
</evidence>
<organism evidence="3 4">
    <name type="scientific">Halolactibacillus miurensis</name>
    <dbReference type="NCBI Taxonomy" id="306541"/>
    <lineage>
        <taxon>Bacteria</taxon>
        <taxon>Bacillati</taxon>
        <taxon>Bacillota</taxon>
        <taxon>Bacilli</taxon>
        <taxon>Bacillales</taxon>
        <taxon>Bacillaceae</taxon>
        <taxon>Halolactibacillus</taxon>
    </lineage>
</organism>
<keyword evidence="5" id="KW-1185">Reference proteome</keyword>
<evidence type="ECO:0008006" key="6">
    <source>
        <dbReference type="Google" id="ProtNLM"/>
    </source>
</evidence>
<evidence type="ECO:0000313" key="3">
    <source>
        <dbReference type="EMBL" id="SFS96066.1"/>
    </source>
</evidence>
<evidence type="ECO:0000313" key="4">
    <source>
        <dbReference type="Proteomes" id="UP000199139"/>
    </source>
</evidence>
<gene>
    <name evidence="2" type="ORF">HMI01_28810</name>
    <name evidence="3" type="ORF">SAMN05421668_12144</name>
</gene>
<proteinExistence type="predicted"/>
<feature type="transmembrane region" description="Helical" evidence="1">
    <location>
        <begin position="59"/>
        <end position="83"/>
    </location>
</feature>
<name>A0A1I6U3P1_9BACI</name>